<sequence length="201" mass="23188">MKEYVKLDSTYERNQIEEVIEHNIKQLKSGGYKQADLNDAITNVYVDGLDLYLFFDGFHIGVNNPKKEILWSRLDDAKQQVGIIRKSNLTEVFLMSGKIPEGFEPYIGEGTIKKFYTYDIDKDIIDMLDEKDPVEAKVKKTFYQDHVDKIYISVIFIKNIDGSYTSVSKTVVQFKEGDKEFNSDVVNLTANQYKTLVSLIK</sequence>
<reference evidence="1 2" key="1">
    <citation type="submission" date="2022-03" db="EMBL/GenBank/DDBJ databases">
        <title>Genomic signatures underlying metal tolerance in selected Arctic bacterial isolates.</title>
        <authorList>
            <person name="Thomas F.A."/>
            <person name="Venkatachalam S."/>
            <person name="Krishnan K.P."/>
        </authorList>
    </citation>
    <scope>NUCLEOTIDE SEQUENCE [LARGE SCALE GENOMIC DNA]</scope>
    <source>
        <strain evidence="1 2">HM116</strain>
    </source>
</reference>
<dbReference type="EMBL" id="JAKVTW010000016">
    <property type="protein sequence ID" value="MCH4813137.1"/>
    <property type="molecule type" value="Genomic_DNA"/>
</dbReference>
<name>A0ABS9SAJ3_9GAMM</name>
<dbReference type="Proteomes" id="UP001320609">
    <property type="component" value="Unassembled WGS sequence"/>
</dbReference>
<keyword evidence="2" id="KW-1185">Reference proteome</keyword>
<organism evidence="1 2">
    <name type="scientific">Vreelandella neptunia</name>
    <dbReference type="NCBI Taxonomy" id="115551"/>
    <lineage>
        <taxon>Bacteria</taxon>
        <taxon>Pseudomonadati</taxon>
        <taxon>Pseudomonadota</taxon>
        <taxon>Gammaproteobacteria</taxon>
        <taxon>Oceanospirillales</taxon>
        <taxon>Halomonadaceae</taxon>
        <taxon>Vreelandella</taxon>
    </lineage>
</organism>
<evidence type="ECO:0000313" key="1">
    <source>
        <dbReference type="EMBL" id="MCH4813137.1"/>
    </source>
</evidence>
<proteinExistence type="predicted"/>
<gene>
    <name evidence="1" type="ORF">MLE19_17520</name>
</gene>
<evidence type="ECO:0000313" key="2">
    <source>
        <dbReference type="Proteomes" id="UP001320609"/>
    </source>
</evidence>
<protein>
    <submittedName>
        <fullName evidence="1">Uncharacterized protein</fullName>
    </submittedName>
</protein>
<dbReference type="RefSeq" id="WP_240719421.1">
    <property type="nucleotide sequence ID" value="NZ_JAKVTW010000016.1"/>
</dbReference>
<accession>A0ABS9SAJ3</accession>
<comment type="caution">
    <text evidence="1">The sequence shown here is derived from an EMBL/GenBank/DDBJ whole genome shotgun (WGS) entry which is preliminary data.</text>
</comment>